<evidence type="ECO:0000259" key="4">
    <source>
        <dbReference type="Pfam" id="PF24883"/>
    </source>
</evidence>
<evidence type="ECO:0000256" key="1">
    <source>
        <dbReference type="ARBA" id="ARBA00022737"/>
    </source>
</evidence>
<accession>M5C747</accession>
<dbReference type="Pfam" id="PF24883">
    <property type="entry name" value="NPHP3_N"/>
    <property type="match status" value="1"/>
</dbReference>
<feature type="region of interest" description="Disordered" evidence="3">
    <location>
        <begin position="111"/>
        <end position="149"/>
    </location>
</feature>
<dbReference type="HOGENOM" id="CLU_439524_0_0_1"/>
<evidence type="ECO:0000313" key="6">
    <source>
        <dbReference type="Proteomes" id="UP000012065"/>
    </source>
</evidence>
<dbReference type="PANTHER" id="PTHR10039:SF14">
    <property type="entry name" value="NACHT DOMAIN-CONTAINING PROTEIN"/>
    <property type="match status" value="1"/>
</dbReference>
<dbReference type="PANTHER" id="PTHR10039">
    <property type="entry name" value="AMELOGENIN"/>
    <property type="match status" value="1"/>
</dbReference>
<reference evidence="5 6" key="1">
    <citation type="journal article" date="2013" name="J. Biotechnol.">
        <title>Establishment and interpretation of the genome sequence of the phytopathogenic fungus Rhizoctonia solani AG1-IB isolate 7/3/14.</title>
        <authorList>
            <person name="Wibberg D.W."/>
            <person name="Jelonek L.J."/>
            <person name="Rupp O.R."/>
            <person name="Hennig M.H."/>
            <person name="Eikmeyer F.E."/>
            <person name="Goesmann A.G."/>
            <person name="Hartmann A.H."/>
            <person name="Borriss R.B."/>
            <person name="Grosch R.G."/>
            <person name="Puehler A.P."/>
            <person name="Schlueter A.S."/>
        </authorList>
    </citation>
    <scope>NUCLEOTIDE SEQUENCE [LARGE SCALE GENOMIC DNA]</scope>
    <source>
        <strain evidence="6">AG1-IB / isolate 7/3/14</strain>
    </source>
</reference>
<keyword evidence="2" id="KW-0175">Coiled coil</keyword>
<dbReference type="EMBL" id="CAOJ01014314">
    <property type="protein sequence ID" value="CCO35251.1"/>
    <property type="molecule type" value="Genomic_DNA"/>
</dbReference>
<gene>
    <name evidence="5" type="ORF">BN14_09366</name>
</gene>
<feature type="region of interest" description="Disordered" evidence="3">
    <location>
        <begin position="76"/>
        <end position="97"/>
    </location>
</feature>
<protein>
    <recommendedName>
        <fullName evidence="4">Nephrocystin 3-like N-terminal domain-containing protein</fullName>
    </recommendedName>
</protein>
<feature type="coiled-coil region" evidence="2">
    <location>
        <begin position="189"/>
        <end position="219"/>
    </location>
</feature>
<evidence type="ECO:0000313" key="5">
    <source>
        <dbReference type="EMBL" id="CCO35251.1"/>
    </source>
</evidence>
<feature type="domain" description="Nephrocystin 3-like N-terminal" evidence="4">
    <location>
        <begin position="301"/>
        <end position="430"/>
    </location>
</feature>
<evidence type="ECO:0000256" key="2">
    <source>
        <dbReference type="SAM" id="Coils"/>
    </source>
</evidence>
<dbReference type="AlphaFoldDB" id="M5C747"/>
<evidence type="ECO:0000256" key="3">
    <source>
        <dbReference type="SAM" id="MobiDB-lite"/>
    </source>
</evidence>
<keyword evidence="1" id="KW-0677">Repeat</keyword>
<feature type="region of interest" description="Disordered" evidence="3">
    <location>
        <begin position="528"/>
        <end position="550"/>
    </location>
</feature>
<proteinExistence type="predicted"/>
<organism evidence="5 6">
    <name type="scientific">Thanatephorus cucumeris (strain AG1-IB / isolate 7/3/14)</name>
    <name type="common">Lettuce bottom rot fungus</name>
    <name type="synonym">Rhizoctonia solani</name>
    <dbReference type="NCBI Taxonomy" id="1108050"/>
    <lineage>
        <taxon>Eukaryota</taxon>
        <taxon>Fungi</taxon>
        <taxon>Dikarya</taxon>
        <taxon>Basidiomycota</taxon>
        <taxon>Agaricomycotina</taxon>
        <taxon>Agaricomycetes</taxon>
        <taxon>Cantharellales</taxon>
        <taxon>Ceratobasidiaceae</taxon>
        <taxon>Rhizoctonia</taxon>
        <taxon>Rhizoctonia solani AG-1</taxon>
    </lineage>
</organism>
<name>M5C747_THACB</name>
<dbReference type="Proteomes" id="UP000012065">
    <property type="component" value="Unassembled WGS sequence"/>
</dbReference>
<dbReference type="InterPro" id="IPR056884">
    <property type="entry name" value="NPHP3-like_N"/>
</dbReference>
<comment type="caution">
    <text evidence="5">The sequence shown here is derived from an EMBL/GenBank/DDBJ whole genome shotgun (WGS) entry which is preliminary data.</text>
</comment>
<sequence length="550" mass="60112">MSNKPRSKRERIKGWFRGLCVSLSSSVSESVAPLPSGSRLSVALEPVHGTREVGSTSGENTAPSTGHNLATLQTQPARSITSAHRLGPAPSSLRSDTAIPTTAILVAQTVDTAGPKPGSPTAMLNPPTEGSSLQADEAPVPLATSEPNPGMNKAWEALQWSLKKLADTSWAVAPIADATKVILDCFNTIEAAAKNQEDYQELAAELNSLTKTLAEQVDKMPSEAVSKCVSGVARGIARQAEEIKNKVERGSERRLWAASSDEEDVVRRYRRIQSLFRQLQANLSMNTWSNTHDLLVDTYSFCEWLEQHNLLAGSFFCTRTSASCKDVARIIPTVVYQLARFSASFQSVLYDILSADPDAGSKNIPNQIESLLKEPVQKTLSKPNGTMLDHLVIVIDALDECNDQNGVTILLDKLFELMPQLPLKVFMTSRPEPGIGSKMSAHPGLRQVIQLHDIETSMVRADIELYLKEELGFMSPGLSAEDLEQLVQRSGVLFIYAATLVRYIKPQGRQVNSRRRLQSLSTKTRFARERSGVVRGSPQSSRALGAPQHC</sequence>